<feature type="transmembrane region" description="Helical" evidence="1">
    <location>
        <begin position="102"/>
        <end position="119"/>
    </location>
</feature>
<sequence>MTSYTQSVFFTWGHLPGIKLSLLLLLLAFPLLYCFYWDAFESSGVVQMKGVWKRLPYGKRIRASATVAAYALLLLAGIPQTGLLQSLDFLDWAADLYLRLEPLQAIGVLLAALYARVLHGSRYEYLQTINFVTRLLIFLSVFSTLLVGQIPLVWYNVLWFLLVGVIFAWLELAALRPPPVGLPTTKNLFDPVAAYDGLLPLRQAQADKLVNIIRSQNSSGTSICVSGPWGCGKTSLMLGALDKLRCEGDSRSNEVLFIRALELDTLTALFTYVFGRIKAMLKERGAYVGAGSECQKLLASAGGLITNERITSLLEWKLFHTAEDYRSQHDQLEQLICEVFKDDKLIIVVDDIERCAPKKALEFLFFIKEFAVMRCCIAVFLTDYEHLPNPTGGGGGFRRITGLL</sequence>
<dbReference type="Gene3D" id="3.40.50.300">
    <property type="entry name" value="P-loop containing nucleotide triphosphate hydrolases"/>
    <property type="match status" value="1"/>
</dbReference>
<dbReference type="InterPro" id="IPR011646">
    <property type="entry name" value="KAP_P-loop"/>
</dbReference>
<reference evidence="3" key="1">
    <citation type="submission" date="2019-11" db="EMBL/GenBank/DDBJ databases">
        <authorList>
            <person name="Feng L."/>
        </authorList>
    </citation>
    <scope>NUCLEOTIDE SEQUENCE</scope>
    <source>
        <strain evidence="3">FplautiiLFYP42</strain>
    </source>
</reference>
<keyword evidence="1" id="KW-0812">Transmembrane</keyword>
<evidence type="ECO:0000259" key="2">
    <source>
        <dbReference type="Pfam" id="PF07693"/>
    </source>
</evidence>
<dbReference type="Pfam" id="PF07693">
    <property type="entry name" value="KAP_NTPase"/>
    <property type="match status" value="1"/>
</dbReference>
<name>A0A6N2YTV6_FLAPL</name>
<feature type="transmembrane region" description="Helical" evidence="1">
    <location>
        <begin position="131"/>
        <end position="151"/>
    </location>
</feature>
<dbReference type="EMBL" id="CACRUB010000014">
    <property type="protein sequence ID" value="VYT69070.1"/>
    <property type="molecule type" value="Genomic_DNA"/>
</dbReference>
<dbReference type="SUPFAM" id="SSF52540">
    <property type="entry name" value="P-loop containing nucleoside triphosphate hydrolases"/>
    <property type="match status" value="1"/>
</dbReference>
<keyword evidence="1" id="KW-0472">Membrane</keyword>
<evidence type="ECO:0000256" key="1">
    <source>
        <dbReference type="SAM" id="Phobius"/>
    </source>
</evidence>
<dbReference type="AlphaFoldDB" id="A0A6N2YTV6"/>
<feature type="transmembrane region" description="Helical" evidence="1">
    <location>
        <begin position="20"/>
        <end position="40"/>
    </location>
</feature>
<protein>
    <submittedName>
        <fullName evidence="3">KAP family P-loop domain protein</fullName>
    </submittedName>
</protein>
<dbReference type="InterPro" id="IPR027417">
    <property type="entry name" value="P-loop_NTPase"/>
</dbReference>
<feature type="transmembrane region" description="Helical" evidence="1">
    <location>
        <begin position="157"/>
        <end position="175"/>
    </location>
</feature>
<evidence type="ECO:0000313" key="3">
    <source>
        <dbReference type="EMBL" id="VYT69070.1"/>
    </source>
</evidence>
<gene>
    <name evidence="3" type="ORF">FPLFYP42_00264</name>
</gene>
<feature type="domain" description="KAP NTPase" evidence="2">
    <location>
        <begin position="203"/>
        <end position="385"/>
    </location>
</feature>
<accession>A0A6N2YTV6</accession>
<keyword evidence="1" id="KW-1133">Transmembrane helix</keyword>
<organism evidence="3">
    <name type="scientific">Flavonifractor plautii</name>
    <name type="common">Fusobacterium plautii</name>
    <dbReference type="NCBI Taxonomy" id="292800"/>
    <lineage>
        <taxon>Bacteria</taxon>
        <taxon>Bacillati</taxon>
        <taxon>Bacillota</taxon>
        <taxon>Clostridia</taxon>
        <taxon>Eubacteriales</taxon>
        <taxon>Oscillospiraceae</taxon>
        <taxon>Flavonifractor</taxon>
    </lineage>
</organism>
<dbReference type="RefSeq" id="WP_421823133.1">
    <property type="nucleotide sequence ID" value="NZ_CACRUB010000014.1"/>
</dbReference>
<feature type="transmembrane region" description="Helical" evidence="1">
    <location>
        <begin position="61"/>
        <end position="82"/>
    </location>
</feature>
<proteinExistence type="predicted"/>